<comment type="similarity">
    <text evidence="3">Belongs to the fatty acid desaturase type 1 family.</text>
</comment>
<name>A0A559MM20_9HELO</name>
<dbReference type="Proteomes" id="UP000315522">
    <property type="component" value="Unassembled WGS sequence"/>
</dbReference>
<dbReference type="PANTHER" id="PTHR32100">
    <property type="entry name" value="OMEGA-6 FATTY ACID DESATURASE, CHLOROPLASTIC"/>
    <property type="match status" value="1"/>
</dbReference>
<evidence type="ECO:0000256" key="4">
    <source>
        <dbReference type="ARBA" id="ARBA00023002"/>
    </source>
</evidence>
<evidence type="ECO:0000313" key="10">
    <source>
        <dbReference type="Proteomes" id="UP000315522"/>
    </source>
</evidence>
<keyword evidence="4" id="KW-0560">Oxidoreductase</keyword>
<feature type="domain" description="Fatty acid desaturase N-terminal" evidence="8">
    <location>
        <begin position="45"/>
        <end position="76"/>
    </location>
</feature>
<keyword evidence="5 6" id="KW-0472">Membrane</keyword>
<evidence type="ECO:0000313" key="9">
    <source>
        <dbReference type="EMBL" id="TVY94012.1"/>
    </source>
</evidence>
<keyword evidence="6" id="KW-1133">Transmembrane helix</keyword>
<dbReference type="InterPro" id="IPR005804">
    <property type="entry name" value="FA_desaturase_dom"/>
</dbReference>
<evidence type="ECO:0000259" key="7">
    <source>
        <dbReference type="Pfam" id="PF00487"/>
    </source>
</evidence>
<dbReference type="GO" id="GO:0016717">
    <property type="term" value="F:oxidoreductase activity, acting on paired donors, with oxidation of a pair of donors resulting in the reduction of molecular oxygen to two molecules of water"/>
    <property type="evidence" value="ECO:0007669"/>
    <property type="project" value="InterPro"/>
</dbReference>
<accession>A0A559MM20</accession>
<organism evidence="9 10">
    <name type="scientific">Lachnellula willkommii</name>
    <dbReference type="NCBI Taxonomy" id="215461"/>
    <lineage>
        <taxon>Eukaryota</taxon>
        <taxon>Fungi</taxon>
        <taxon>Dikarya</taxon>
        <taxon>Ascomycota</taxon>
        <taxon>Pezizomycotina</taxon>
        <taxon>Leotiomycetes</taxon>
        <taxon>Helotiales</taxon>
        <taxon>Lachnaceae</taxon>
        <taxon>Lachnellula</taxon>
    </lineage>
</organism>
<evidence type="ECO:0000256" key="2">
    <source>
        <dbReference type="ARBA" id="ARBA00005189"/>
    </source>
</evidence>
<evidence type="ECO:0000256" key="5">
    <source>
        <dbReference type="ARBA" id="ARBA00023136"/>
    </source>
</evidence>
<protein>
    <submittedName>
        <fullName evidence="9">Fatty acid desaturase</fullName>
    </submittedName>
</protein>
<keyword evidence="10" id="KW-1185">Reference proteome</keyword>
<evidence type="ECO:0000256" key="1">
    <source>
        <dbReference type="ARBA" id="ARBA00004370"/>
    </source>
</evidence>
<sequence>MAIKDEPKQANGIPAENTYPLDSLEAQRAKYGKLIDLNGDEFLLPTYTIKDVYDAIPKHCFERNVWKSLSYVVQDAAGAALTFYVFHTFVTPESVPSYPIRFALWTLYSFINGLFSLGIWVLAHECGHHAFSTSKVFDDIMGLILHSSLLVPYFSWRVSHRNHHKAIGNMATDTSFVPVTRLSYAQRFGKTIESIAEYSEDSQIYTLFYLLFHQLLDWPVYMSIMIGMGRDMQVKMGRTKEKRNEDATLVRTYPLSGSHYWPLSPIFKPRDAKFIVITDIALMVTLSVLYWIGSTYGWWNLAVWYGVPYLWTNHWLMSLTFLHHSDPSLPHYNPSTWTFTRGAATTIDRDFVIFGGLLFHNIMDTHVLHHHISTIPHYHAKEATAALRKVMGVHYKSDASGRGIWNFMVNYWKNATSCTWVEPSEGAVGEGKDILFYRNRIGVGVPPAAVIKVKGGEEGF</sequence>
<dbReference type="GO" id="GO:0016020">
    <property type="term" value="C:membrane"/>
    <property type="evidence" value="ECO:0007669"/>
    <property type="project" value="UniProtKB-SubCell"/>
</dbReference>
<dbReference type="EMBL" id="QGML01000052">
    <property type="protein sequence ID" value="TVY94012.1"/>
    <property type="molecule type" value="Genomic_DNA"/>
</dbReference>
<gene>
    <name evidence="9" type="primary">DES2</name>
    <name evidence="9" type="ORF">LAWI1_G000282</name>
</gene>
<proteinExistence type="inferred from homology"/>
<comment type="subcellular location">
    <subcellularLocation>
        <location evidence="1">Membrane</location>
    </subcellularLocation>
</comment>
<comment type="caution">
    <text evidence="9">The sequence shown here is derived from an EMBL/GenBank/DDBJ whole genome shotgun (WGS) entry which is preliminary data.</text>
</comment>
<reference evidence="9 10" key="1">
    <citation type="submission" date="2018-05" db="EMBL/GenBank/DDBJ databases">
        <title>Genome sequencing and assembly of the regulated plant pathogen Lachnellula willkommii and related sister species for the development of diagnostic species identification markers.</title>
        <authorList>
            <person name="Giroux E."/>
            <person name="Bilodeau G."/>
        </authorList>
    </citation>
    <scope>NUCLEOTIDE SEQUENCE [LARGE SCALE GENOMIC DNA]</scope>
    <source>
        <strain evidence="9 10">CBS 172.35</strain>
    </source>
</reference>
<evidence type="ECO:0000259" key="8">
    <source>
        <dbReference type="Pfam" id="PF11960"/>
    </source>
</evidence>
<dbReference type="Pfam" id="PF11960">
    <property type="entry name" value="DUF3474"/>
    <property type="match status" value="1"/>
</dbReference>
<dbReference type="InterPro" id="IPR012171">
    <property type="entry name" value="Fatty_acid_desaturase"/>
</dbReference>
<dbReference type="GO" id="GO:0006629">
    <property type="term" value="P:lipid metabolic process"/>
    <property type="evidence" value="ECO:0007669"/>
    <property type="project" value="InterPro"/>
</dbReference>
<feature type="transmembrane region" description="Helical" evidence="6">
    <location>
        <begin position="274"/>
        <end position="292"/>
    </location>
</feature>
<dbReference type="Pfam" id="PF00487">
    <property type="entry name" value="FA_desaturase"/>
    <property type="match status" value="1"/>
</dbReference>
<keyword evidence="6" id="KW-0812">Transmembrane</keyword>
<feature type="domain" description="Fatty acid desaturase" evidence="7">
    <location>
        <begin position="105"/>
        <end position="396"/>
    </location>
</feature>
<evidence type="ECO:0000256" key="3">
    <source>
        <dbReference type="ARBA" id="ARBA00009295"/>
    </source>
</evidence>
<dbReference type="InterPro" id="IPR021863">
    <property type="entry name" value="FAS_N"/>
</dbReference>
<feature type="transmembrane region" description="Helical" evidence="6">
    <location>
        <begin position="102"/>
        <end position="124"/>
    </location>
</feature>
<dbReference type="CDD" id="cd03507">
    <property type="entry name" value="Delta12-FADS-like"/>
    <property type="match status" value="1"/>
</dbReference>
<dbReference type="AlphaFoldDB" id="A0A559MM20"/>
<feature type="transmembrane region" description="Helical" evidence="6">
    <location>
        <begin position="71"/>
        <end position="90"/>
    </location>
</feature>
<comment type="pathway">
    <text evidence="2">Lipid metabolism.</text>
</comment>
<evidence type="ECO:0000256" key="6">
    <source>
        <dbReference type="SAM" id="Phobius"/>
    </source>
</evidence>